<dbReference type="EMBL" id="AVOT02025036">
    <property type="protein sequence ID" value="MBW0516078.1"/>
    <property type="molecule type" value="Genomic_DNA"/>
</dbReference>
<evidence type="ECO:0000313" key="1">
    <source>
        <dbReference type="EMBL" id="MBW0516078.1"/>
    </source>
</evidence>
<organism evidence="1 2">
    <name type="scientific">Austropuccinia psidii MF-1</name>
    <dbReference type="NCBI Taxonomy" id="1389203"/>
    <lineage>
        <taxon>Eukaryota</taxon>
        <taxon>Fungi</taxon>
        <taxon>Dikarya</taxon>
        <taxon>Basidiomycota</taxon>
        <taxon>Pucciniomycotina</taxon>
        <taxon>Pucciniomycetes</taxon>
        <taxon>Pucciniales</taxon>
        <taxon>Sphaerophragmiaceae</taxon>
        <taxon>Austropuccinia</taxon>
    </lineage>
</organism>
<proteinExistence type="predicted"/>
<reference evidence="1" key="1">
    <citation type="submission" date="2021-03" db="EMBL/GenBank/DDBJ databases">
        <title>Draft genome sequence of rust myrtle Austropuccinia psidii MF-1, a brazilian biotype.</title>
        <authorList>
            <person name="Quecine M.C."/>
            <person name="Pachon D.M.R."/>
            <person name="Bonatelli M.L."/>
            <person name="Correr F.H."/>
            <person name="Franceschini L.M."/>
            <person name="Leite T.F."/>
            <person name="Margarido G.R.A."/>
            <person name="Almeida C.A."/>
            <person name="Ferrarezi J.A."/>
            <person name="Labate C.A."/>
        </authorList>
    </citation>
    <scope>NUCLEOTIDE SEQUENCE</scope>
    <source>
        <strain evidence="1">MF-1</strain>
    </source>
</reference>
<gene>
    <name evidence="1" type="ORF">O181_055793</name>
</gene>
<keyword evidence="2" id="KW-1185">Reference proteome</keyword>
<dbReference type="Gene3D" id="3.30.420.10">
    <property type="entry name" value="Ribonuclease H-like superfamily/Ribonuclease H"/>
    <property type="match status" value="1"/>
</dbReference>
<protein>
    <submittedName>
        <fullName evidence="1">Uncharacterized protein</fullName>
    </submittedName>
</protein>
<dbReference type="OrthoDB" id="2595244at2759"/>
<dbReference type="GO" id="GO:0003676">
    <property type="term" value="F:nucleic acid binding"/>
    <property type="evidence" value="ECO:0007669"/>
    <property type="project" value="InterPro"/>
</dbReference>
<dbReference type="Proteomes" id="UP000765509">
    <property type="component" value="Unassembled WGS sequence"/>
</dbReference>
<dbReference type="InterPro" id="IPR036397">
    <property type="entry name" value="RNaseH_sf"/>
</dbReference>
<comment type="caution">
    <text evidence="1">The sequence shown here is derived from an EMBL/GenBank/DDBJ whole genome shotgun (WGS) entry which is preliminary data.</text>
</comment>
<accession>A0A9Q3E8H0</accession>
<evidence type="ECO:0000313" key="2">
    <source>
        <dbReference type="Proteomes" id="UP000765509"/>
    </source>
</evidence>
<sequence>MIQTLEDMIRRFCAYGLKFKDSDGFIHDWCTPIPALELAYKESFHSSIGETPEMLKKGWNPRLPHDTLKKDLVDIHLTARSFKI</sequence>
<dbReference type="AlphaFoldDB" id="A0A9Q3E8H0"/>
<name>A0A9Q3E8H0_9BASI</name>